<name>A0A5J4WR63_9EUKA</name>
<dbReference type="AlphaFoldDB" id="A0A5J4WR63"/>
<evidence type="ECO:0000313" key="1">
    <source>
        <dbReference type="EMBL" id="KAA6397408.1"/>
    </source>
</evidence>
<proteinExistence type="predicted"/>
<evidence type="ECO:0000313" key="2">
    <source>
        <dbReference type="Proteomes" id="UP000324800"/>
    </source>
</evidence>
<dbReference type="Proteomes" id="UP000324800">
    <property type="component" value="Unassembled WGS sequence"/>
</dbReference>
<sequence>MLEMPVAPPSDFSWMQPGCIELQNVDWGIGGPPPTLGLGFRGIDSPAPEIIEQQDLWEKFLTKSYSKL</sequence>
<gene>
    <name evidence="1" type="ORF">EZS28_007064</name>
</gene>
<accession>A0A5J4WR63</accession>
<reference evidence="1 2" key="1">
    <citation type="submission" date="2019-03" db="EMBL/GenBank/DDBJ databases">
        <title>Single cell metagenomics reveals metabolic interactions within the superorganism composed of flagellate Streblomastix strix and complex community of Bacteroidetes bacteria on its surface.</title>
        <authorList>
            <person name="Treitli S.C."/>
            <person name="Kolisko M."/>
            <person name="Husnik F."/>
            <person name="Keeling P."/>
            <person name="Hampl V."/>
        </authorList>
    </citation>
    <scope>NUCLEOTIDE SEQUENCE [LARGE SCALE GENOMIC DNA]</scope>
    <source>
        <strain evidence="1">ST1C</strain>
    </source>
</reference>
<comment type="caution">
    <text evidence="1">The sequence shown here is derived from an EMBL/GenBank/DDBJ whole genome shotgun (WGS) entry which is preliminary data.</text>
</comment>
<dbReference type="EMBL" id="SNRW01001188">
    <property type="protein sequence ID" value="KAA6397408.1"/>
    <property type="molecule type" value="Genomic_DNA"/>
</dbReference>
<protein>
    <submittedName>
        <fullName evidence="1">Uncharacterized protein</fullName>
    </submittedName>
</protein>
<organism evidence="1 2">
    <name type="scientific">Streblomastix strix</name>
    <dbReference type="NCBI Taxonomy" id="222440"/>
    <lineage>
        <taxon>Eukaryota</taxon>
        <taxon>Metamonada</taxon>
        <taxon>Preaxostyla</taxon>
        <taxon>Oxymonadida</taxon>
        <taxon>Streblomastigidae</taxon>
        <taxon>Streblomastix</taxon>
    </lineage>
</organism>